<feature type="transmembrane region" description="Helical" evidence="2">
    <location>
        <begin position="257"/>
        <end position="281"/>
    </location>
</feature>
<dbReference type="InterPro" id="IPR011701">
    <property type="entry name" value="MFS"/>
</dbReference>
<dbReference type="Gene3D" id="1.20.1250.20">
    <property type="entry name" value="MFS general substrate transporter like domains"/>
    <property type="match status" value="2"/>
</dbReference>
<dbReference type="SUPFAM" id="SSF103473">
    <property type="entry name" value="MFS general substrate transporter"/>
    <property type="match status" value="1"/>
</dbReference>
<dbReference type="AlphaFoldDB" id="A0A9W7BYY1"/>
<evidence type="ECO:0000256" key="1">
    <source>
        <dbReference type="SAM" id="MobiDB-lite"/>
    </source>
</evidence>
<keyword evidence="2" id="KW-1133">Transmembrane helix</keyword>
<dbReference type="EMBL" id="BRXX01000187">
    <property type="protein sequence ID" value="GMH96675.1"/>
    <property type="molecule type" value="Genomic_DNA"/>
</dbReference>
<keyword evidence="4" id="KW-1185">Reference proteome</keyword>
<feature type="transmembrane region" description="Helical" evidence="2">
    <location>
        <begin position="148"/>
        <end position="166"/>
    </location>
</feature>
<dbReference type="InterPro" id="IPR036259">
    <property type="entry name" value="MFS_trans_sf"/>
</dbReference>
<feature type="compositionally biased region" description="Acidic residues" evidence="1">
    <location>
        <begin position="459"/>
        <end position="470"/>
    </location>
</feature>
<accession>A0A9W7BYY1</accession>
<keyword evidence="2" id="KW-0812">Transmembrane</keyword>
<reference evidence="4" key="1">
    <citation type="journal article" date="2023" name="Commun. Biol.">
        <title>Genome analysis of Parmales, the sister group of diatoms, reveals the evolutionary specialization of diatoms from phago-mixotrophs to photoautotrophs.</title>
        <authorList>
            <person name="Ban H."/>
            <person name="Sato S."/>
            <person name="Yoshikawa S."/>
            <person name="Yamada K."/>
            <person name="Nakamura Y."/>
            <person name="Ichinomiya M."/>
            <person name="Sato N."/>
            <person name="Blanc-Mathieu R."/>
            <person name="Endo H."/>
            <person name="Kuwata A."/>
            <person name="Ogata H."/>
        </authorList>
    </citation>
    <scope>NUCLEOTIDE SEQUENCE [LARGE SCALE GENOMIC DNA]</scope>
    <source>
        <strain evidence="4">NIES 3699</strain>
    </source>
</reference>
<organism evidence="3 4">
    <name type="scientific">Triparma verrucosa</name>
    <dbReference type="NCBI Taxonomy" id="1606542"/>
    <lineage>
        <taxon>Eukaryota</taxon>
        <taxon>Sar</taxon>
        <taxon>Stramenopiles</taxon>
        <taxon>Ochrophyta</taxon>
        <taxon>Bolidophyceae</taxon>
        <taxon>Parmales</taxon>
        <taxon>Triparmaceae</taxon>
        <taxon>Triparma</taxon>
    </lineage>
</organism>
<feature type="region of interest" description="Disordered" evidence="1">
    <location>
        <begin position="445"/>
        <end position="470"/>
    </location>
</feature>
<feature type="transmembrane region" description="Helical" evidence="2">
    <location>
        <begin position="21"/>
        <end position="41"/>
    </location>
</feature>
<feature type="transmembrane region" description="Helical" evidence="2">
    <location>
        <begin position="287"/>
        <end position="306"/>
    </location>
</feature>
<dbReference type="Pfam" id="PF07690">
    <property type="entry name" value="MFS_1"/>
    <property type="match status" value="1"/>
</dbReference>
<feature type="region of interest" description="Disordered" evidence="1">
    <location>
        <begin position="206"/>
        <end position="250"/>
    </location>
</feature>
<feature type="transmembrane region" description="Helical" evidence="2">
    <location>
        <begin position="318"/>
        <end position="339"/>
    </location>
</feature>
<evidence type="ECO:0000313" key="4">
    <source>
        <dbReference type="Proteomes" id="UP001165160"/>
    </source>
</evidence>
<gene>
    <name evidence="3" type="ORF">TrVE_jg6651</name>
</gene>
<feature type="transmembrane region" description="Helical" evidence="2">
    <location>
        <begin position="79"/>
        <end position="98"/>
    </location>
</feature>
<feature type="compositionally biased region" description="Basic and acidic residues" evidence="1">
    <location>
        <begin position="212"/>
        <end position="222"/>
    </location>
</feature>
<feature type="transmembrane region" description="Helical" evidence="2">
    <location>
        <begin position="411"/>
        <end position="435"/>
    </location>
</feature>
<dbReference type="Proteomes" id="UP001165160">
    <property type="component" value="Unassembled WGS sequence"/>
</dbReference>
<comment type="caution">
    <text evidence="3">The sequence shown here is derived from an EMBL/GenBank/DDBJ whole genome shotgun (WGS) entry which is preliminary data.</text>
</comment>
<feature type="compositionally biased region" description="Low complexity" evidence="1">
    <location>
        <begin position="235"/>
        <end position="250"/>
    </location>
</feature>
<proteinExistence type="predicted"/>
<feature type="transmembrane region" description="Helical" evidence="2">
    <location>
        <begin position="178"/>
        <end position="197"/>
    </location>
</feature>
<sequence>MSSPEEKAPSKNIGRYMRYTALIFAARSLWSQSVLASYIYLLTDNSSEAVGNVTGLMGLAQVLMSVPSGILSDKYRRDTVLRASLFVGFTALTLIIIAVISDSFSLLCVGVSVYGAFYGLAYTAGEALLSDSIVSGERSKILTRKNQFMNAGTCLGPLTAIAMFYFLGNDWTVSDCSFVILAGQGLCIPAFFLLCSLSDDHSAKNEEDEEKDLLKDVTRDSTDTDTDNDNDNDNDNGTSARSSSTTTSSPYSRRVPLIIALSDLISGLASGMSIRFFPIFFLDNLDLSPITVQVLYVLSPLAIVFLSKQAQKISKKYGRCQITVFFKWIGISNMMLMILAYKHDFGTPLILTFYLLRTTTMNCTSALTKSQLYDYVKKKERGRFTVLESVNMFSWSGSAALGGVLVERIGIINNFIVTGSLQFVATIPLLFLFGLPSEVEQRDRRVSVGSNGLSKPLLDDDEEDIEGDKP</sequence>
<keyword evidence="2" id="KW-0472">Membrane</keyword>
<dbReference type="PANTHER" id="PTHR23525:SF1">
    <property type="entry name" value="NODULIN-LIKE DOMAIN-CONTAINING PROTEIN"/>
    <property type="match status" value="1"/>
</dbReference>
<dbReference type="PANTHER" id="PTHR23525">
    <property type="entry name" value="TRANSPORTER, PUTATIVE-RELATED"/>
    <property type="match status" value="1"/>
</dbReference>
<feature type="transmembrane region" description="Helical" evidence="2">
    <location>
        <begin position="53"/>
        <end position="72"/>
    </location>
</feature>
<feature type="compositionally biased region" description="Acidic residues" evidence="1">
    <location>
        <begin position="223"/>
        <end position="234"/>
    </location>
</feature>
<evidence type="ECO:0000313" key="3">
    <source>
        <dbReference type="EMBL" id="GMH96675.1"/>
    </source>
</evidence>
<feature type="transmembrane region" description="Helical" evidence="2">
    <location>
        <begin position="384"/>
        <end position="405"/>
    </location>
</feature>
<evidence type="ECO:0000256" key="2">
    <source>
        <dbReference type="SAM" id="Phobius"/>
    </source>
</evidence>
<protein>
    <submittedName>
        <fullName evidence="3">Uncharacterized protein</fullName>
    </submittedName>
</protein>
<dbReference type="GO" id="GO:0022857">
    <property type="term" value="F:transmembrane transporter activity"/>
    <property type="evidence" value="ECO:0007669"/>
    <property type="project" value="InterPro"/>
</dbReference>
<feature type="transmembrane region" description="Helical" evidence="2">
    <location>
        <begin position="104"/>
        <end position="128"/>
    </location>
</feature>
<name>A0A9W7BYY1_9STRA</name>